<feature type="region of interest" description="Disordered" evidence="1">
    <location>
        <begin position="349"/>
        <end position="371"/>
    </location>
</feature>
<accession>A0A9E8DBS0</accession>
<dbReference type="GO" id="GO:0019013">
    <property type="term" value="C:viral nucleocapsid"/>
    <property type="evidence" value="ECO:0007669"/>
    <property type="project" value="UniProtKB-KW"/>
</dbReference>
<reference evidence="2" key="1">
    <citation type="submission" date="2021-12" db="EMBL/GenBank/DDBJ databases">
        <authorList>
            <person name="Ashraf S."/>
            <person name="Love H."/>
            <person name="Burton C."/>
            <person name="Carmichael S."/>
            <person name="Filipe A.D."/>
            <person name="Roddy S."/>
            <person name="Smollett K."/>
            <person name="Summers S."/>
            <person name="Tong L."/>
            <person name="Richards K.S."/>
            <person name="Thomson E.C."/>
        </authorList>
    </citation>
    <scope>NUCLEOTIDE SEQUENCE</scope>
    <source>
        <strain evidence="2">An2526</strain>
    </source>
</reference>
<evidence type="ECO:0000313" key="2">
    <source>
        <dbReference type="EMBL" id="UZH25301.1"/>
    </source>
</evidence>
<dbReference type="Pfam" id="PF06407">
    <property type="entry name" value="BDV_P40"/>
    <property type="match status" value="1"/>
</dbReference>
<sequence>MEEAGTSRSTGLRRELEELYKFHKQERLEVVGAEVRRAPLFARPLSALAANDNALLSTVEERELEGIGASCIVQCFPELLKLPGWEEAMTKLERNAVVEVEGVPVEKRPKMVQIGAFITLCTLCFIVKPLTNLNSEYIKKRWSALLGSRNIQNLLSEDPGLENKLMSLALVDAKRIAGLKLKAEIIRAVRDYDDSTLGPTLQALIAQVRMVYKGHGMTMLAEMDLLVKVQPMRRVLLQSAVAEEALKFEESYQKAKEKHGKDFEYLGALGISDETLHHRQYPNLYFAARAVAQTEKRVGTGMQFSELPTNINQEILRTESLKTVKTKREITRDLVEKLRLLGHDITGMLKKESKKRKRDESSEEEEEEDWE</sequence>
<feature type="compositionally biased region" description="Acidic residues" evidence="1">
    <location>
        <begin position="361"/>
        <end position="371"/>
    </location>
</feature>
<dbReference type="Gene3D" id="1.10.3050.10">
    <property type="entry name" value="borna disease virus nucleoprotein, domain 2"/>
    <property type="match status" value="1"/>
</dbReference>
<proteinExistence type="predicted"/>
<evidence type="ECO:0000256" key="1">
    <source>
        <dbReference type="SAM" id="MobiDB-lite"/>
    </source>
</evidence>
<keyword evidence="2" id="KW-0543">Viral nucleoprotein</keyword>
<dbReference type="EMBL" id="OL774865">
    <property type="protein sequence ID" value="UZH25301.1"/>
    <property type="molecule type" value="Viral_cRNA"/>
</dbReference>
<dbReference type="InterPro" id="IPR015970">
    <property type="entry name" value="P40_nucleoprot_sub2_BD-vir"/>
</dbReference>
<name>A0A9E8DBS0_9MONO</name>
<dbReference type="InterPro" id="IPR009441">
    <property type="entry name" value="P40_nucleoprot_BD-vir"/>
</dbReference>
<keyword evidence="2" id="KW-0946">Virion</keyword>
<organism evidence="2">
    <name type="scientific">Nyavirus nyamaniniense</name>
    <dbReference type="NCBI Taxonomy" id="644610"/>
    <lineage>
        <taxon>Viruses</taxon>
        <taxon>Riboviria</taxon>
        <taxon>Orthornavirae</taxon>
        <taxon>Negarnaviricota</taxon>
        <taxon>Haploviricotina</taxon>
        <taxon>Monjiviricetes</taxon>
        <taxon>Mononegavirales</taxon>
        <taxon>Nyamiviridae</taxon>
        <taxon>Nyavirus</taxon>
    </lineage>
</organism>
<protein>
    <submittedName>
        <fullName evidence="2">Nucleocapsid</fullName>
    </submittedName>
</protein>